<dbReference type="STRING" id="461836.A0A0L0DFE7"/>
<evidence type="ECO:0000313" key="9">
    <source>
        <dbReference type="Proteomes" id="UP000054408"/>
    </source>
</evidence>
<dbReference type="PROSITE" id="PS00678">
    <property type="entry name" value="WD_REPEATS_1"/>
    <property type="match status" value="3"/>
</dbReference>
<dbReference type="GO" id="GO:0034511">
    <property type="term" value="F:U3 snoRNA binding"/>
    <property type="evidence" value="ECO:0007669"/>
    <property type="project" value="TreeGrafter"/>
</dbReference>
<evidence type="ECO:0000256" key="2">
    <source>
        <dbReference type="ARBA" id="ARBA00022574"/>
    </source>
</evidence>
<proteinExistence type="predicted"/>
<feature type="domain" description="U3 small nucleolar RNA-associated protein 13 C-terminal" evidence="7">
    <location>
        <begin position="695"/>
        <end position="835"/>
    </location>
</feature>
<comment type="subcellular location">
    <subcellularLocation>
        <location evidence="1">Nucleus</location>
        <location evidence="1">Nucleolus</location>
    </subcellularLocation>
</comment>
<dbReference type="PROSITE" id="PS50294">
    <property type="entry name" value="WD_REPEATS_REGION"/>
    <property type="match status" value="8"/>
</dbReference>
<feature type="region of interest" description="Disordered" evidence="6">
    <location>
        <begin position="848"/>
        <end position="912"/>
    </location>
</feature>
<feature type="repeat" description="WD" evidence="5">
    <location>
        <begin position="600"/>
        <end position="641"/>
    </location>
</feature>
<keyword evidence="3" id="KW-0677">Repeat</keyword>
<dbReference type="GO" id="GO:0000472">
    <property type="term" value="P:endonucleolytic cleavage to generate mature 5'-end of SSU-rRNA from (SSU-rRNA, 5.8S rRNA, LSU-rRNA)"/>
    <property type="evidence" value="ECO:0007669"/>
    <property type="project" value="TreeGrafter"/>
</dbReference>
<dbReference type="InterPro" id="IPR013934">
    <property type="entry name" value="Utp13_C"/>
</dbReference>
<dbReference type="Pfam" id="PF08625">
    <property type="entry name" value="Utp13"/>
    <property type="match status" value="1"/>
</dbReference>
<name>A0A0L0DFE7_THETB</name>
<evidence type="ECO:0000256" key="1">
    <source>
        <dbReference type="ARBA" id="ARBA00004604"/>
    </source>
</evidence>
<dbReference type="GO" id="GO:0000480">
    <property type="term" value="P:endonucleolytic cleavage in 5'-ETS of tricistronic rRNA transcript (SSU-rRNA, 5.8S rRNA, LSU-rRNA)"/>
    <property type="evidence" value="ECO:0007669"/>
    <property type="project" value="TreeGrafter"/>
</dbReference>
<feature type="repeat" description="WD" evidence="5">
    <location>
        <begin position="558"/>
        <end position="599"/>
    </location>
</feature>
<dbReference type="SMART" id="SM00320">
    <property type="entry name" value="WD40"/>
    <property type="match status" value="10"/>
</dbReference>
<feature type="repeat" description="WD" evidence="5">
    <location>
        <begin position="469"/>
        <end position="511"/>
    </location>
</feature>
<keyword evidence="2 5" id="KW-0853">WD repeat</keyword>
<dbReference type="AlphaFoldDB" id="A0A0L0DFE7"/>
<feature type="repeat" description="WD" evidence="5">
    <location>
        <begin position="516"/>
        <end position="557"/>
    </location>
</feature>
<evidence type="ECO:0000313" key="8">
    <source>
        <dbReference type="EMBL" id="KNC50038.1"/>
    </source>
</evidence>
<evidence type="ECO:0000256" key="4">
    <source>
        <dbReference type="ARBA" id="ARBA00023242"/>
    </source>
</evidence>
<reference evidence="8 9" key="1">
    <citation type="submission" date="2010-05" db="EMBL/GenBank/DDBJ databases">
        <title>The Genome Sequence of Thecamonas trahens ATCC 50062.</title>
        <authorList>
            <consortium name="The Broad Institute Genome Sequencing Platform"/>
            <person name="Russ C."/>
            <person name="Cuomo C."/>
            <person name="Shea T."/>
            <person name="Young S.K."/>
            <person name="Zeng Q."/>
            <person name="Koehrsen M."/>
            <person name="Haas B."/>
            <person name="Borodovsky M."/>
            <person name="Guigo R."/>
            <person name="Alvarado L."/>
            <person name="Berlin A."/>
            <person name="Bochicchio J."/>
            <person name="Borenstein D."/>
            <person name="Chapman S."/>
            <person name="Chen Z."/>
            <person name="Freedman E."/>
            <person name="Gellesch M."/>
            <person name="Goldberg J."/>
            <person name="Griggs A."/>
            <person name="Gujja S."/>
            <person name="Heilman E."/>
            <person name="Heiman D."/>
            <person name="Hepburn T."/>
            <person name="Howarth C."/>
            <person name="Jen D."/>
            <person name="Larson L."/>
            <person name="Mehta T."/>
            <person name="Park D."/>
            <person name="Pearson M."/>
            <person name="Roberts A."/>
            <person name="Saif S."/>
            <person name="Shenoy N."/>
            <person name="Sisk P."/>
            <person name="Stolte C."/>
            <person name="Sykes S."/>
            <person name="Thomson T."/>
            <person name="Walk T."/>
            <person name="White J."/>
            <person name="Yandava C."/>
            <person name="Burger G."/>
            <person name="Gray M.W."/>
            <person name="Holland P.W.H."/>
            <person name="King N."/>
            <person name="Lang F.B.F."/>
            <person name="Roger A.J."/>
            <person name="Ruiz-Trillo I."/>
            <person name="Lander E."/>
            <person name="Nusbaum C."/>
        </authorList>
    </citation>
    <scope>NUCLEOTIDE SEQUENCE [LARGE SCALE GENOMIC DNA]</scope>
    <source>
        <strain evidence="8 9">ATCC 50062</strain>
    </source>
</reference>
<feature type="repeat" description="WD" evidence="5">
    <location>
        <begin position="207"/>
        <end position="248"/>
    </location>
</feature>
<evidence type="ECO:0000256" key="5">
    <source>
        <dbReference type="PROSITE-ProRule" id="PRU00221"/>
    </source>
</evidence>
<dbReference type="GeneID" id="25565126"/>
<feature type="repeat" description="WD" evidence="5">
    <location>
        <begin position="121"/>
        <end position="162"/>
    </location>
</feature>
<feature type="compositionally biased region" description="Basic residues" evidence="6">
    <location>
        <begin position="894"/>
        <end position="912"/>
    </location>
</feature>
<sequence>MDAIDISLALRTAFGKERSFTRFYTGGPLAVSSAVARQDALRGQVPEEASAGLAAVCACDDGFAVVSLATGTTQAQHTLGAGEVLALAAGPRLERAVVFSRERLDVLQVVEVATGAVTRTIKTMSGPVVSLVLDPTGNLAVTGSTDGKVRVWNVDKGFCTHNFKGHRGMVTAVAFHPQPDTWVVFSGADDGTIRVWDMMNVSCLGVMEGHMSSVTSIAFSSDGSVMVSASRDGVIIAWSVRDRSMLATIPVYEIVEAVVIVEASELACESAAGEAVDRTSGKSKSKGKSKGKKGKKGAKLGDGLLALTAGEKGCIRAWSLSTQQVVRTLATPGNLALTSLLVVPGDAVGAGEAGSLALLSTTVESDVLTYALPDGQLTATLSGYHDEILDSVLVGEDEAGMPRQAVVASNSNVIKVVDLATGSSSVLEGHDDVVFGLALAPSGTALASASKDRTVKVWDMTGGKLVASGAGHTDAVSAVTFFSRDSGKVVTGSKDNTLKVWQVNDTGDVMEALATARAHPKDINALAVAPNDSLVASASQDKTVKVWSLPDLDPVATLSGHRKGVWDVQFSRVDRVLASASSDKTVKIWSARDYSCLRTLEGHAASVLRVRFVSAGMQVATTAADGIVKVFTLKTSSCAATIDAHNEKIWALDVAADGEYMLTGGADSALTVWRDQTAVVAAAAAAAAEDVVLKEQRLANALASSKYSEALELALELKQPRNALRVLQKLDTAAANQTERTAALAELVAPLSPGKLETLLGFAKMWNTIARNAFLVQSLLHAVFTSFDPEDLVSSMEGSLGSVLTALEPYTIKHAARLDRLYQASFLLDITLNEMDVLQPLDEAPGAATSKRALDNDSDDDDAASSPSDESAEDDSAAATSDDDESSSRAQATKTKRGRSLRHRSSQAVRRT</sequence>
<dbReference type="Pfam" id="PF00400">
    <property type="entry name" value="WD40"/>
    <property type="match status" value="9"/>
</dbReference>
<feature type="repeat" description="WD" evidence="5">
    <location>
        <begin position="163"/>
        <end position="198"/>
    </location>
</feature>
<evidence type="ECO:0000256" key="3">
    <source>
        <dbReference type="ARBA" id="ARBA00022737"/>
    </source>
</evidence>
<dbReference type="InterPro" id="IPR015943">
    <property type="entry name" value="WD40/YVTN_repeat-like_dom_sf"/>
</dbReference>
<dbReference type="Proteomes" id="UP000054408">
    <property type="component" value="Unassembled WGS sequence"/>
</dbReference>
<keyword evidence="4" id="KW-0539">Nucleus</keyword>
<dbReference type="OMA" id="PYVQRHF"/>
<dbReference type="PRINTS" id="PR00320">
    <property type="entry name" value="GPROTEINBRPT"/>
</dbReference>
<dbReference type="Gene3D" id="2.130.10.10">
    <property type="entry name" value="YVTN repeat-like/Quinoprotein amine dehydrogenase"/>
    <property type="match status" value="4"/>
</dbReference>
<protein>
    <submittedName>
        <fullName evidence="8">WD repeat protein SAZD</fullName>
    </submittedName>
</protein>
<dbReference type="eggNOG" id="KOG0319">
    <property type="taxonomic scope" value="Eukaryota"/>
</dbReference>
<dbReference type="EMBL" id="GL349459">
    <property type="protein sequence ID" value="KNC50038.1"/>
    <property type="molecule type" value="Genomic_DNA"/>
</dbReference>
<accession>A0A0L0DFE7</accession>
<dbReference type="GO" id="GO:0030686">
    <property type="term" value="C:90S preribosome"/>
    <property type="evidence" value="ECO:0007669"/>
    <property type="project" value="TreeGrafter"/>
</dbReference>
<dbReference type="InterPro" id="IPR036322">
    <property type="entry name" value="WD40_repeat_dom_sf"/>
</dbReference>
<feature type="compositionally biased region" description="Basic residues" evidence="6">
    <location>
        <begin position="281"/>
        <end position="297"/>
    </location>
</feature>
<dbReference type="PANTHER" id="PTHR19854">
    <property type="entry name" value="TRANSDUCIN BETA-LIKE 3"/>
    <property type="match status" value="1"/>
</dbReference>
<dbReference type="CDD" id="cd00200">
    <property type="entry name" value="WD40"/>
    <property type="match status" value="2"/>
</dbReference>
<evidence type="ECO:0000259" key="7">
    <source>
        <dbReference type="Pfam" id="PF08625"/>
    </source>
</evidence>
<dbReference type="InterPro" id="IPR020472">
    <property type="entry name" value="WD40_PAC1"/>
</dbReference>
<feature type="repeat" description="WD" evidence="5">
    <location>
        <begin position="642"/>
        <end position="673"/>
    </location>
</feature>
<dbReference type="InterPro" id="IPR001680">
    <property type="entry name" value="WD40_rpt"/>
</dbReference>
<feature type="compositionally biased region" description="Acidic residues" evidence="6">
    <location>
        <begin position="870"/>
        <end position="885"/>
    </location>
</feature>
<dbReference type="GO" id="GO:0032040">
    <property type="term" value="C:small-subunit processome"/>
    <property type="evidence" value="ECO:0007669"/>
    <property type="project" value="InterPro"/>
</dbReference>
<evidence type="ECO:0000256" key="6">
    <source>
        <dbReference type="SAM" id="MobiDB-lite"/>
    </source>
</evidence>
<dbReference type="PANTHER" id="PTHR19854:SF15">
    <property type="entry name" value="TRANSDUCIN BETA-LIKE PROTEIN 3"/>
    <property type="match status" value="1"/>
</dbReference>
<dbReference type="RefSeq" id="XP_013757204.1">
    <property type="nucleotide sequence ID" value="XM_013901750.1"/>
</dbReference>
<feature type="region of interest" description="Disordered" evidence="6">
    <location>
        <begin position="277"/>
        <end position="297"/>
    </location>
</feature>
<dbReference type="OrthoDB" id="5414888at2759"/>
<dbReference type="SUPFAM" id="SSF50978">
    <property type="entry name" value="WD40 repeat-like"/>
    <property type="match status" value="2"/>
</dbReference>
<dbReference type="PROSITE" id="PS50082">
    <property type="entry name" value="WD_REPEATS_2"/>
    <property type="match status" value="9"/>
</dbReference>
<organism evidence="8 9">
    <name type="scientific">Thecamonas trahens ATCC 50062</name>
    <dbReference type="NCBI Taxonomy" id="461836"/>
    <lineage>
        <taxon>Eukaryota</taxon>
        <taxon>Apusozoa</taxon>
        <taxon>Apusomonadida</taxon>
        <taxon>Apusomonadidae</taxon>
        <taxon>Thecamonas</taxon>
    </lineage>
</organism>
<dbReference type="InterPro" id="IPR019775">
    <property type="entry name" value="WD40_repeat_CS"/>
</dbReference>
<gene>
    <name evidence="8" type="ORF">AMSG_05799</name>
</gene>
<feature type="repeat" description="WD" evidence="5">
    <location>
        <begin position="427"/>
        <end position="468"/>
    </location>
</feature>
<keyword evidence="9" id="KW-1185">Reference proteome</keyword>